<organism evidence="4 5">
    <name type="scientific">Pestalotiopsis fici (strain W106-1 / CGMCC3.15140)</name>
    <dbReference type="NCBI Taxonomy" id="1229662"/>
    <lineage>
        <taxon>Eukaryota</taxon>
        <taxon>Fungi</taxon>
        <taxon>Dikarya</taxon>
        <taxon>Ascomycota</taxon>
        <taxon>Pezizomycotina</taxon>
        <taxon>Sordariomycetes</taxon>
        <taxon>Xylariomycetidae</taxon>
        <taxon>Amphisphaeriales</taxon>
        <taxon>Sporocadaceae</taxon>
        <taxon>Pestalotiopsis</taxon>
    </lineage>
</organism>
<dbReference type="InterPro" id="IPR002347">
    <property type="entry name" value="SDR_fam"/>
</dbReference>
<evidence type="ECO:0000256" key="1">
    <source>
        <dbReference type="ARBA" id="ARBA00006484"/>
    </source>
</evidence>
<dbReference type="Gene3D" id="3.40.50.720">
    <property type="entry name" value="NAD(P)-binding Rossmann-like Domain"/>
    <property type="match status" value="1"/>
</dbReference>
<keyword evidence="2" id="KW-0521">NADP</keyword>
<dbReference type="PRINTS" id="PR00081">
    <property type="entry name" value="GDHRDH"/>
</dbReference>
<dbReference type="KEGG" id="pfy:PFICI_03997"/>
<dbReference type="PANTHER" id="PTHR48107:SF7">
    <property type="entry name" value="RE15974P"/>
    <property type="match status" value="1"/>
</dbReference>
<dbReference type="eggNOG" id="KOG0725">
    <property type="taxonomic scope" value="Eukaryota"/>
</dbReference>
<comment type="similarity">
    <text evidence="1">Belongs to the short-chain dehydrogenases/reductases (SDR) family.</text>
</comment>
<dbReference type="GO" id="GO:0016614">
    <property type="term" value="F:oxidoreductase activity, acting on CH-OH group of donors"/>
    <property type="evidence" value="ECO:0007669"/>
    <property type="project" value="UniProtKB-ARBA"/>
</dbReference>
<sequence length="257" mass="27644">MTLTDRVAVVSGSSSGIGAAIAQELSKRGARVVINYPFEAEKQRAETVQSTLARSTESIIVEADLSTTTGPTKLVEAAVAAFGTIDILVNNAGIVVPADMEDGDEERLLRAWDATVNLNGRGTLLLTHAVLQHLSKNNSRIINISSISTRDPEPFALIYGATKGMVDSFTRTWARYLPRKYGCTVNAVAPGPIGTEALLTAPLPLQDSVRETYERTPIAPRMGTVSEVAWTVAMLCEEEASWLNGQYIHVDGGLILF</sequence>
<dbReference type="PANTHER" id="PTHR48107">
    <property type="entry name" value="NADPH-DEPENDENT ALDEHYDE REDUCTASE-LIKE PROTEIN, CHLOROPLASTIC-RELATED"/>
    <property type="match status" value="1"/>
</dbReference>
<dbReference type="RefSeq" id="XP_007830769.1">
    <property type="nucleotide sequence ID" value="XM_007832578.1"/>
</dbReference>
<keyword evidence="3" id="KW-0560">Oxidoreductase</keyword>
<dbReference type="AlphaFoldDB" id="W3XKH8"/>
<reference evidence="5" key="1">
    <citation type="journal article" date="2015" name="BMC Genomics">
        <title>Genomic and transcriptomic analysis of the endophytic fungus Pestalotiopsis fici reveals its lifestyle and high potential for synthesis of natural products.</title>
        <authorList>
            <person name="Wang X."/>
            <person name="Zhang X."/>
            <person name="Liu L."/>
            <person name="Xiang M."/>
            <person name="Wang W."/>
            <person name="Sun X."/>
            <person name="Che Y."/>
            <person name="Guo L."/>
            <person name="Liu G."/>
            <person name="Guo L."/>
            <person name="Wang C."/>
            <person name="Yin W.B."/>
            <person name="Stadler M."/>
            <person name="Zhang X."/>
            <person name="Liu X."/>
        </authorList>
    </citation>
    <scope>NUCLEOTIDE SEQUENCE [LARGE SCALE GENOMIC DNA]</scope>
    <source>
        <strain evidence="5">W106-1 / CGMCC3.15140</strain>
    </source>
</reference>
<dbReference type="EMBL" id="KI912110">
    <property type="protein sequence ID" value="ETS85972.1"/>
    <property type="molecule type" value="Genomic_DNA"/>
</dbReference>
<proteinExistence type="inferred from homology"/>
<dbReference type="GeneID" id="19269010"/>
<dbReference type="Proteomes" id="UP000030651">
    <property type="component" value="Unassembled WGS sequence"/>
</dbReference>
<dbReference type="PRINTS" id="PR00080">
    <property type="entry name" value="SDRFAMILY"/>
</dbReference>
<evidence type="ECO:0000256" key="3">
    <source>
        <dbReference type="ARBA" id="ARBA00023002"/>
    </source>
</evidence>
<evidence type="ECO:0000313" key="5">
    <source>
        <dbReference type="Proteomes" id="UP000030651"/>
    </source>
</evidence>
<accession>W3XKH8</accession>
<protein>
    <submittedName>
        <fullName evidence="4">Uncharacterized protein</fullName>
    </submittedName>
</protein>
<gene>
    <name evidence="4" type="ORF">PFICI_03997</name>
</gene>
<dbReference type="HOGENOM" id="CLU_010194_1_3_1"/>
<dbReference type="CDD" id="cd05233">
    <property type="entry name" value="SDR_c"/>
    <property type="match status" value="1"/>
</dbReference>
<dbReference type="Pfam" id="PF13561">
    <property type="entry name" value="adh_short_C2"/>
    <property type="match status" value="1"/>
</dbReference>
<dbReference type="OrthoDB" id="47007at2759"/>
<name>W3XKH8_PESFW</name>
<evidence type="ECO:0000313" key="4">
    <source>
        <dbReference type="EMBL" id="ETS85972.1"/>
    </source>
</evidence>
<dbReference type="SUPFAM" id="SSF51735">
    <property type="entry name" value="NAD(P)-binding Rossmann-fold domains"/>
    <property type="match status" value="1"/>
</dbReference>
<keyword evidence="5" id="KW-1185">Reference proteome</keyword>
<dbReference type="FunFam" id="3.40.50.720:FF:000084">
    <property type="entry name" value="Short-chain dehydrogenase reductase"/>
    <property type="match status" value="1"/>
</dbReference>
<dbReference type="InterPro" id="IPR036291">
    <property type="entry name" value="NAD(P)-bd_dom_sf"/>
</dbReference>
<evidence type="ECO:0000256" key="2">
    <source>
        <dbReference type="ARBA" id="ARBA00022857"/>
    </source>
</evidence>
<dbReference type="OMA" id="VAMLCEE"/>
<dbReference type="InParanoid" id="W3XKH8"/>